<evidence type="ECO:0000313" key="3">
    <source>
        <dbReference type="EMBL" id="WVX48431.1"/>
    </source>
</evidence>
<keyword evidence="4" id="KW-1185">Reference proteome</keyword>
<evidence type="ECO:0000256" key="1">
    <source>
        <dbReference type="SAM" id="MobiDB-lite"/>
    </source>
</evidence>
<feature type="compositionally biased region" description="Polar residues" evidence="1">
    <location>
        <begin position="485"/>
        <end position="494"/>
    </location>
</feature>
<sequence length="700" mass="73178">MRLQQSGARLATRGSGCKLVIPNQQVRYLSIQTGECDPEQIHQAAYDALNGATPYAMEELAFDVITDADRSHIAAVARETLEEAEAFALEHGFDPVCFVAVPEEDAFAWEPFFGAAQSSRDRLASVRETEQDMRRDAPAKAGLQMQSTRPAGDEGNPAVMAATLGNAQGAESATIGRTPEQGIPAPEFSSRRRGTNTPPPPAFPKPASPVPIAGGFAETATPFEGQGARHEARAAPNAALITDEAARLTTFGARAQANTPEGSRQPVLIVACFALLVLLGVLAFASGRLPAFVAVLFDREQGGGVETTAIQVAPPLPNPVRDGPTDAASPTRDVDVVSPAESLSDEDAAVLNALRAPLETSSETETSTLITQEFLAKYAVSGIWPRAPEVPSPPPLVDIEDLYVTSIDPIEPGFDAVALPQLEVVNRDSAIDAPASPAAAGITFKLDDRGLVIAQPGGAVSPDGVTVFSGAPPVRPANLPERGTSETQNASNPARASLAAFRPQLRPDDIVETTERATLEGLTRSELAQIRPPLRPTLASAGGGNAAAASLVPLEGNTANQDPNDAATSGVAVVTQRPGIRPSNFNQIVARSQNTAATIASTGGAASIAPRAVVKPSIPSSASVAREATVRNAINLRKVNLIGVYGTPSQRRALVRLANGRYKKVEVGDRIDGGNISAIGEGELRYQKSGRNIILKMPKG</sequence>
<keyword evidence="2" id="KW-0812">Transmembrane</keyword>
<dbReference type="EMBL" id="CP143423">
    <property type="protein sequence ID" value="WVX48431.1"/>
    <property type="molecule type" value="Genomic_DNA"/>
</dbReference>
<reference evidence="4" key="1">
    <citation type="submission" date="2024-01" db="EMBL/GenBank/DDBJ databases">
        <title>Roseobacter fucihabitans sp. nov., isolated from the brown alga Fucus spiralis.</title>
        <authorList>
            <person name="Hahnke S."/>
            <person name="Berger M."/>
            <person name="Schlingloff A."/>
            <person name="Athale I."/>
            <person name="Neumann-Schaal M."/>
            <person name="Adenaya A."/>
            <person name="Poehlein A."/>
            <person name="Daniel R."/>
            <person name="Pertersen J."/>
            <person name="Brinkhoff T."/>
        </authorList>
    </citation>
    <scope>NUCLEOTIDE SEQUENCE [LARGE SCALE GENOMIC DNA]</scope>
    <source>
        <strain evidence="4">B14</strain>
    </source>
</reference>
<evidence type="ECO:0000256" key="2">
    <source>
        <dbReference type="SAM" id="Phobius"/>
    </source>
</evidence>
<keyword evidence="2" id="KW-0472">Membrane</keyword>
<feature type="compositionally biased region" description="Basic and acidic residues" evidence="1">
    <location>
        <begin position="119"/>
        <end position="138"/>
    </location>
</feature>
<feature type="region of interest" description="Disordered" evidence="1">
    <location>
        <begin position="313"/>
        <end position="332"/>
    </location>
</feature>
<accession>A0ABZ2BSY8</accession>
<dbReference type="Proteomes" id="UP001318682">
    <property type="component" value="Chromosome"/>
</dbReference>
<feature type="transmembrane region" description="Helical" evidence="2">
    <location>
        <begin position="267"/>
        <end position="285"/>
    </location>
</feature>
<proteinExistence type="predicted"/>
<gene>
    <name evidence="3" type="ORF">ROLI_015110</name>
</gene>
<feature type="region of interest" description="Disordered" evidence="1">
    <location>
        <begin position="471"/>
        <end position="495"/>
    </location>
</feature>
<evidence type="ECO:0000313" key="4">
    <source>
        <dbReference type="Proteomes" id="UP001318682"/>
    </source>
</evidence>
<feature type="region of interest" description="Disordered" evidence="1">
    <location>
        <begin position="119"/>
        <end position="205"/>
    </location>
</feature>
<name>A0ABZ2BSY8_9RHOB</name>
<evidence type="ECO:0008006" key="5">
    <source>
        <dbReference type="Google" id="ProtNLM"/>
    </source>
</evidence>
<protein>
    <recommendedName>
        <fullName evidence="5">Type IV pilus biogenesis</fullName>
    </recommendedName>
</protein>
<organism evidence="3 4">
    <name type="scientific">Roseobacter fucihabitans</name>
    <dbReference type="NCBI Taxonomy" id="1537242"/>
    <lineage>
        <taxon>Bacteria</taxon>
        <taxon>Pseudomonadati</taxon>
        <taxon>Pseudomonadota</taxon>
        <taxon>Alphaproteobacteria</taxon>
        <taxon>Rhodobacterales</taxon>
        <taxon>Roseobacteraceae</taxon>
        <taxon>Roseobacter</taxon>
    </lineage>
</organism>
<keyword evidence="2" id="KW-1133">Transmembrane helix</keyword>